<dbReference type="AlphaFoldDB" id="A0A1H8FX33"/>
<organism evidence="1 2">
    <name type="scientific">Nitrosospira multiformis</name>
    <dbReference type="NCBI Taxonomy" id="1231"/>
    <lineage>
        <taxon>Bacteria</taxon>
        <taxon>Pseudomonadati</taxon>
        <taxon>Pseudomonadota</taxon>
        <taxon>Betaproteobacteria</taxon>
        <taxon>Nitrosomonadales</taxon>
        <taxon>Nitrosomonadaceae</taxon>
        <taxon>Nitrosospira</taxon>
    </lineage>
</organism>
<name>A0A1H8FX33_9PROT</name>
<proteinExistence type="predicted"/>
<dbReference type="Proteomes" id="UP000183898">
    <property type="component" value="Unassembled WGS sequence"/>
</dbReference>
<gene>
    <name evidence="1" type="ORF">SAMN05216404_10411</name>
</gene>
<evidence type="ECO:0000313" key="2">
    <source>
        <dbReference type="Proteomes" id="UP000183898"/>
    </source>
</evidence>
<evidence type="ECO:0000313" key="1">
    <source>
        <dbReference type="EMBL" id="SEN35648.1"/>
    </source>
</evidence>
<sequence length="71" mass="8185">MKHPISSSHTDWSNSCFGSFFFLQPQLPYGKRGSCGYLYKFDLFDLLATPERKEGQNQIIRIAEAYKLCGF</sequence>
<accession>A0A1H8FX33</accession>
<protein>
    <submittedName>
        <fullName evidence="1">Uncharacterized protein</fullName>
    </submittedName>
</protein>
<reference evidence="1 2" key="1">
    <citation type="submission" date="2016-10" db="EMBL/GenBank/DDBJ databases">
        <authorList>
            <person name="de Groot N.N."/>
        </authorList>
    </citation>
    <scope>NUCLEOTIDE SEQUENCE [LARGE SCALE GENOMIC DNA]</scope>
    <source>
        <strain evidence="1 2">Nl18</strain>
    </source>
</reference>
<dbReference type="EMBL" id="FOCT01000004">
    <property type="protein sequence ID" value="SEN35648.1"/>
    <property type="molecule type" value="Genomic_DNA"/>
</dbReference>